<name>A0A1Q9JIX9_9FIRM</name>
<keyword evidence="4" id="KW-1185">Reference proteome</keyword>
<reference evidence="3 4" key="1">
    <citation type="journal article" date="2016" name="Appl. Environ. Microbiol.">
        <title>Function and Phylogeny of Bacterial Butyryl Coenzyme A:Acetate Transferases and Their Diversity in the Proximal Colon of Swine.</title>
        <authorList>
            <person name="Trachsel J."/>
            <person name="Bayles D.O."/>
            <person name="Looft T."/>
            <person name="Levine U.Y."/>
            <person name="Allen H.K."/>
        </authorList>
    </citation>
    <scope>NUCLEOTIDE SEQUENCE [LARGE SCALE GENOMIC DNA]</scope>
    <source>
        <strain evidence="3 4">68-3-10</strain>
    </source>
</reference>
<gene>
    <name evidence="3" type="ORF">BHK98_08875</name>
</gene>
<dbReference type="InterPro" id="IPR013783">
    <property type="entry name" value="Ig-like_fold"/>
</dbReference>
<sequence length="686" mass="75350">MKNKILKQFMTGAITIALVVSGIMLPAQAMAATSAATASAASTKGDFPKQVDPASVTDLPAQRAKSSRLADSDELLTGYMKQQMGLDDDDNNRRITRGSRLTGQERIVYNKLKERIRKVAAGEVSSTIVSIPLSDLGIQSRYSAADLGLDTIFDAEKPGKVSEAARQAVNAQFTVNLYTVLTAILGDFPYELYWYDKTEGVIFKAPKIAAFNNGKQGFVVFEDNACATFALTVARAYGSGCEVNTEKTQAAQTAAGNAKEIVAKYKDLSDIEKLKAYRDEILSLVDYNYDAVLKYEEDAIYGDPWQVIYVFDGDSSTNVVCEGYSKAFQYLCDLTDFTDKTIVCNSVTGDMVSGAVSGPHMWNIVTIGRKNYLTDLTNMEGDKAPNNNELFLAGADGSVEDGYKISWSDQYICYLYDNMTLQGYEKAELMLDNCGYFGQNKAGSGDEKSSEDGKTDPGKASEDGEGSDSITPTDEEADRAGISSSVDRVSIADLESRIIGKSTELSWKKVKGATNYRIAWREAGSGKWKTVWSEGKTGVKIGKLKKKGLYDIRIETFRRVRNEPDAASGTSGEASASPVTVWVRSGWSKTAHYFVGKTKLSARRKGRARIYVRIRRQQNASGYQVFCSASKSMKKARVKTLRGNRHTRQVISRPKSSGRCYVAVRPYRMHKGIRYVGVCSAVKQVK</sequence>
<dbReference type="AlphaFoldDB" id="A0A1Q9JIX9"/>
<comment type="caution">
    <text evidence="3">The sequence shown here is derived from an EMBL/GenBank/DDBJ whole genome shotgun (WGS) entry which is preliminary data.</text>
</comment>
<evidence type="ECO:0000313" key="3">
    <source>
        <dbReference type="EMBL" id="OLR56169.1"/>
    </source>
</evidence>
<dbReference type="Proteomes" id="UP000187404">
    <property type="component" value="Unassembled WGS sequence"/>
</dbReference>
<proteinExistence type="predicted"/>
<evidence type="ECO:0008006" key="5">
    <source>
        <dbReference type="Google" id="ProtNLM"/>
    </source>
</evidence>
<protein>
    <recommendedName>
        <fullName evidence="5">Fibronectin type-III domain-containing protein</fullName>
    </recommendedName>
</protein>
<dbReference type="InterPro" id="IPR036116">
    <property type="entry name" value="FN3_sf"/>
</dbReference>
<feature type="region of interest" description="Disordered" evidence="1">
    <location>
        <begin position="441"/>
        <end position="483"/>
    </location>
</feature>
<keyword evidence="2" id="KW-0732">Signal</keyword>
<accession>A0A1Q9JIX9</accession>
<evidence type="ECO:0000256" key="2">
    <source>
        <dbReference type="SAM" id="SignalP"/>
    </source>
</evidence>
<feature type="compositionally biased region" description="Basic and acidic residues" evidence="1">
    <location>
        <begin position="444"/>
        <end position="462"/>
    </location>
</feature>
<organism evidence="3 4">
    <name type="scientific">Hornefia porci</name>
    <dbReference type="NCBI Taxonomy" id="2652292"/>
    <lineage>
        <taxon>Bacteria</taxon>
        <taxon>Bacillati</taxon>
        <taxon>Bacillota</taxon>
        <taxon>Clostridia</taxon>
        <taxon>Peptostreptococcales</taxon>
        <taxon>Anaerovoracaceae</taxon>
        <taxon>Hornefia</taxon>
    </lineage>
</organism>
<evidence type="ECO:0000313" key="4">
    <source>
        <dbReference type="Proteomes" id="UP000187404"/>
    </source>
</evidence>
<dbReference type="EMBL" id="MJIE01000001">
    <property type="protein sequence ID" value="OLR56169.1"/>
    <property type="molecule type" value="Genomic_DNA"/>
</dbReference>
<dbReference type="RefSeq" id="WP_075713528.1">
    <property type="nucleotide sequence ID" value="NZ_MJIE01000001.1"/>
</dbReference>
<dbReference type="OrthoDB" id="9788327at2"/>
<dbReference type="Gene3D" id="2.60.40.10">
    <property type="entry name" value="Immunoglobulins"/>
    <property type="match status" value="1"/>
</dbReference>
<dbReference type="SUPFAM" id="SSF49265">
    <property type="entry name" value="Fibronectin type III"/>
    <property type="match status" value="1"/>
</dbReference>
<feature type="region of interest" description="Disordered" evidence="1">
    <location>
        <begin position="42"/>
        <end position="68"/>
    </location>
</feature>
<evidence type="ECO:0000256" key="1">
    <source>
        <dbReference type="SAM" id="MobiDB-lite"/>
    </source>
</evidence>
<feature type="signal peptide" evidence="2">
    <location>
        <begin position="1"/>
        <end position="31"/>
    </location>
</feature>
<dbReference type="STRING" id="1261640.BHK98_08875"/>
<feature type="chain" id="PRO_5010362187" description="Fibronectin type-III domain-containing protein" evidence="2">
    <location>
        <begin position="32"/>
        <end position="686"/>
    </location>
</feature>